<evidence type="ECO:0000256" key="1">
    <source>
        <dbReference type="ARBA" id="ARBA00022679"/>
    </source>
</evidence>
<comment type="caution">
    <text evidence="4">The sequence shown here is derived from an EMBL/GenBank/DDBJ whole genome shotgun (WGS) entry which is preliminary data.</text>
</comment>
<dbReference type="Gene3D" id="3.40.718.10">
    <property type="entry name" value="Isopropylmalate Dehydrogenase"/>
    <property type="match status" value="1"/>
</dbReference>
<dbReference type="SUPFAM" id="SSF53659">
    <property type="entry name" value="Isocitrate/Isopropylmalate dehydrogenase-like"/>
    <property type="match status" value="1"/>
</dbReference>
<keyword evidence="5" id="KW-1185">Reference proteome</keyword>
<evidence type="ECO:0000259" key="3">
    <source>
        <dbReference type="Pfam" id="PF01515"/>
    </source>
</evidence>
<dbReference type="PANTHER" id="PTHR43356:SF3">
    <property type="entry name" value="PHOSPHATE ACETYLTRANSFERASE"/>
    <property type="match status" value="1"/>
</dbReference>
<reference evidence="4 5" key="1">
    <citation type="journal article" date="2013" name="Genome Announc.">
        <title>Draft Genome Sequence of Arthrobacter crystallopoietes Strain BAB-32, Revealing Genes for Bioremediation.</title>
        <authorList>
            <person name="Joshi M.N."/>
            <person name="Pandit A.S."/>
            <person name="Sharma A."/>
            <person name="Pandya R.V."/>
            <person name="Desai S.M."/>
            <person name="Saxena A.K."/>
            <person name="Bagatharia S.B."/>
        </authorList>
    </citation>
    <scope>NUCLEOTIDE SEQUENCE [LARGE SCALE GENOMIC DNA]</scope>
    <source>
        <strain evidence="4 5">BAB-32</strain>
    </source>
</reference>
<protein>
    <submittedName>
        <fullName evidence="4">Phosphate acetyltransferase</fullName>
    </submittedName>
</protein>
<evidence type="ECO:0000313" key="4">
    <source>
        <dbReference type="EMBL" id="EMY34236.1"/>
    </source>
</evidence>
<dbReference type="AlphaFoldDB" id="N1UV02"/>
<name>N1UV02_9MICC</name>
<dbReference type="InterPro" id="IPR002505">
    <property type="entry name" value="PTA_PTB"/>
</dbReference>
<dbReference type="PANTHER" id="PTHR43356">
    <property type="entry name" value="PHOSPHATE ACETYLTRANSFERASE"/>
    <property type="match status" value="1"/>
</dbReference>
<keyword evidence="1 4" id="KW-0808">Transferase</keyword>
<sequence>GANRPTADVLRAALRVAGTDPDAHCVSSSFLMSLPDGRRFGYGDCAVLPEPDPEQLAEIAISTSRTFEALTGEEPKVAMLSFSTKGSADHASVQLVRQATERVRERAPGLSVDGELQFDAALLKSVGDHKAPDSDVAGCANVFIFPNLAAGNIGYKITQRLAGAEAYGPILQGLALPVNDLSRGCSASDIVNVALISIMQSQSTATRPGPSGL</sequence>
<feature type="domain" description="Phosphate acetyl/butaryl transferase" evidence="3">
    <location>
        <begin position="1"/>
        <end position="197"/>
    </location>
</feature>
<gene>
    <name evidence="4" type="ORF">D477_010616</name>
</gene>
<evidence type="ECO:0000256" key="2">
    <source>
        <dbReference type="ARBA" id="ARBA00023315"/>
    </source>
</evidence>
<proteinExistence type="predicted"/>
<dbReference type="GO" id="GO:0016746">
    <property type="term" value="F:acyltransferase activity"/>
    <property type="evidence" value="ECO:0007669"/>
    <property type="project" value="UniProtKB-KW"/>
</dbReference>
<dbReference type="EMBL" id="ANPE02000124">
    <property type="protein sequence ID" value="EMY34236.1"/>
    <property type="molecule type" value="Genomic_DNA"/>
</dbReference>
<dbReference type="Proteomes" id="UP000010729">
    <property type="component" value="Unassembled WGS sequence"/>
</dbReference>
<evidence type="ECO:0000313" key="5">
    <source>
        <dbReference type="Proteomes" id="UP000010729"/>
    </source>
</evidence>
<organism evidence="4 5">
    <name type="scientific">Arthrobacter crystallopoietes BAB-32</name>
    <dbReference type="NCBI Taxonomy" id="1246476"/>
    <lineage>
        <taxon>Bacteria</taxon>
        <taxon>Bacillati</taxon>
        <taxon>Actinomycetota</taxon>
        <taxon>Actinomycetes</taxon>
        <taxon>Micrococcales</taxon>
        <taxon>Micrococcaceae</taxon>
        <taxon>Crystallibacter</taxon>
    </lineage>
</organism>
<dbReference type="RefSeq" id="WP_005268960.1">
    <property type="nucleotide sequence ID" value="NZ_ANPE02000124.1"/>
</dbReference>
<keyword evidence="2" id="KW-0012">Acyltransferase</keyword>
<dbReference type="Pfam" id="PF01515">
    <property type="entry name" value="PTA_PTB"/>
    <property type="match status" value="1"/>
</dbReference>
<dbReference type="InterPro" id="IPR050500">
    <property type="entry name" value="Phos_Acetyltrans/Butyryltrans"/>
</dbReference>
<accession>N1UV02</accession>
<feature type="non-terminal residue" evidence="4">
    <location>
        <position position="1"/>
    </location>
</feature>